<dbReference type="Proteomes" id="UP000187209">
    <property type="component" value="Unassembled WGS sequence"/>
</dbReference>
<evidence type="ECO:0000313" key="2">
    <source>
        <dbReference type="EMBL" id="OMJ81009.1"/>
    </source>
</evidence>
<dbReference type="PROSITE" id="PS50011">
    <property type="entry name" value="PROTEIN_KINASE_DOM"/>
    <property type="match status" value="1"/>
</dbReference>
<dbReference type="SMART" id="SM00220">
    <property type="entry name" value="S_TKc"/>
    <property type="match status" value="1"/>
</dbReference>
<dbReference type="Pfam" id="PF00069">
    <property type="entry name" value="Pkinase"/>
    <property type="match status" value="1"/>
</dbReference>
<evidence type="ECO:0000259" key="1">
    <source>
        <dbReference type="PROSITE" id="PS50011"/>
    </source>
</evidence>
<dbReference type="OrthoDB" id="6510901at2759"/>
<accession>A0A1R2BW14</accession>
<dbReference type="InterPro" id="IPR011009">
    <property type="entry name" value="Kinase-like_dom_sf"/>
</dbReference>
<dbReference type="InterPro" id="IPR050167">
    <property type="entry name" value="Ser_Thr_protein_kinase"/>
</dbReference>
<comment type="caution">
    <text evidence="2">The sequence shown here is derived from an EMBL/GenBank/DDBJ whole genome shotgun (WGS) entry which is preliminary data.</text>
</comment>
<dbReference type="GO" id="GO:0004672">
    <property type="term" value="F:protein kinase activity"/>
    <property type="evidence" value="ECO:0007669"/>
    <property type="project" value="InterPro"/>
</dbReference>
<reference evidence="2 3" key="1">
    <citation type="submission" date="2016-11" db="EMBL/GenBank/DDBJ databases">
        <title>The macronuclear genome of Stentor coeruleus: a giant cell with tiny introns.</title>
        <authorList>
            <person name="Slabodnick M."/>
            <person name="Ruby J.G."/>
            <person name="Reiff S.B."/>
            <person name="Swart E.C."/>
            <person name="Gosai S."/>
            <person name="Prabakaran S."/>
            <person name="Witkowska E."/>
            <person name="Larue G.E."/>
            <person name="Fisher S."/>
            <person name="Freeman R.M."/>
            <person name="Gunawardena J."/>
            <person name="Chu W."/>
            <person name="Stover N.A."/>
            <person name="Gregory B.D."/>
            <person name="Nowacki M."/>
            <person name="Derisi J."/>
            <person name="Roy S.W."/>
            <person name="Marshall W.F."/>
            <person name="Sood P."/>
        </authorList>
    </citation>
    <scope>NUCLEOTIDE SEQUENCE [LARGE SCALE GENOMIC DNA]</scope>
    <source>
        <strain evidence="2">WM001</strain>
    </source>
</reference>
<organism evidence="2 3">
    <name type="scientific">Stentor coeruleus</name>
    <dbReference type="NCBI Taxonomy" id="5963"/>
    <lineage>
        <taxon>Eukaryota</taxon>
        <taxon>Sar</taxon>
        <taxon>Alveolata</taxon>
        <taxon>Ciliophora</taxon>
        <taxon>Postciliodesmatophora</taxon>
        <taxon>Heterotrichea</taxon>
        <taxon>Heterotrichida</taxon>
        <taxon>Stentoridae</taxon>
        <taxon>Stentor</taxon>
    </lineage>
</organism>
<dbReference type="Gene3D" id="1.10.510.10">
    <property type="entry name" value="Transferase(Phosphotransferase) domain 1"/>
    <property type="match status" value="1"/>
</dbReference>
<dbReference type="SUPFAM" id="SSF56112">
    <property type="entry name" value="Protein kinase-like (PK-like)"/>
    <property type="match status" value="1"/>
</dbReference>
<dbReference type="AlphaFoldDB" id="A0A1R2BW14"/>
<feature type="domain" description="Protein kinase" evidence="1">
    <location>
        <begin position="220"/>
        <end position="526"/>
    </location>
</feature>
<protein>
    <recommendedName>
        <fullName evidence="1">Protein kinase domain-containing protein</fullName>
    </recommendedName>
</protein>
<dbReference type="PANTHER" id="PTHR23257">
    <property type="entry name" value="SERINE-THREONINE PROTEIN KINASE"/>
    <property type="match status" value="1"/>
</dbReference>
<proteinExistence type="predicted"/>
<evidence type="ECO:0000313" key="3">
    <source>
        <dbReference type="Proteomes" id="UP000187209"/>
    </source>
</evidence>
<dbReference type="InterPro" id="IPR000719">
    <property type="entry name" value="Prot_kinase_dom"/>
</dbReference>
<gene>
    <name evidence="2" type="ORF">SteCoe_18622</name>
</gene>
<dbReference type="GO" id="GO:0005524">
    <property type="term" value="F:ATP binding"/>
    <property type="evidence" value="ECO:0007669"/>
    <property type="project" value="InterPro"/>
</dbReference>
<keyword evidence="3" id="KW-1185">Reference proteome</keyword>
<name>A0A1R2BW14_9CILI</name>
<dbReference type="EMBL" id="MPUH01000398">
    <property type="protein sequence ID" value="OMJ81009.1"/>
    <property type="molecule type" value="Genomic_DNA"/>
</dbReference>
<sequence length="526" mass="61067">MSRHTELYSLIYQTLKKTISSQIPRPKSANLDILLDKLYKNDPNSILSLEEGIINDLGNNLELLNEALTLSRCCYFLSLTESETRSLQEAEMMFDIIQILESRPDFIIENTLSTLESNIIRDIAKSENLQQLTQWYKYLLKIENTFPAYKVSHGIMTVELKVFPLVLDQIERGNCDINDLLRIVYELSKDPRFNLENLKIITVDHGLTRIGELETQEKYWEISKTLGVIRENNIVESMKASYDYYDRKYKALSSEDDENGTIFALKKEVVRDKVREFINVKVNRAIAWKNADENVFVIKRSGTINLKGRHEVSVFQYSIKGEEEVRFDAEEKRAEKIKTKHDNVLGFVGMFRCKLNNVENLFVVTEPIGKKNSLNHIIKNKHDFDAKQLIRETCAGLAYLESSGVSHRKVNPYNIFFIDGVFRLSFGTSFLYIRENTNEEKFLAPEIKDILANPHEKKPLSFVRADIYSFGATIFYAITEKFYENEMNLNDIKDNKVKMILASALDKKPSARLLFKELYEIIRDMD</sequence>